<evidence type="ECO:0000259" key="3">
    <source>
        <dbReference type="Pfam" id="PF06747"/>
    </source>
</evidence>
<accession>A0A1Y1HX47</accession>
<dbReference type="GO" id="GO:0055070">
    <property type="term" value="P:copper ion homeostasis"/>
    <property type="evidence" value="ECO:0000318"/>
    <property type="project" value="GO_Central"/>
</dbReference>
<dbReference type="PANTHER" id="PTHR47565:SF2">
    <property type="entry name" value="CYTOCHROME C OXIDASE 19-1"/>
    <property type="match status" value="1"/>
</dbReference>
<dbReference type="EMBL" id="DF237058">
    <property type="protein sequence ID" value="GAQ82352.1"/>
    <property type="molecule type" value="Genomic_DNA"/>
</dbReference>
<dbReference type="PROSITE" id="PS51808">
    <property type="entry name" value="CHCH"/>
    <property type="match status" value="1"/>
</dbReference>
<dbReference type="SUPFAM" id="SSF47072">
    <property type="entry name" value="Cysteine alpha-hairpin motif"/>
    <property type="match status" value="1"/>
</dbReference>
<feature type="region of interest" description="Disordered" evidence="2">
    <location>
        <begin position="73"/>
        <end position="112"/>
    </location>
</feature>
<feature type="region of interest" description="Disordered" evidence="2">
    <location>
        <begin position="1"/>
        <end position="25"/>
    </location>
</feature>
<evidence type="ECO:0000256" key="2">
    <source>
        <dbReference type="SAM" id="MobiDB-lite"/>
    </source>
</evidence>
<dbReference type="OMA" id="GTNDEAC"/>
<keyword evidence="5" id="KW-1185">Reference proteome</keyword>
<dbReference type="Pfam" id="PF06747">
    <property type="entry name" value="CHCH"/>
    <property type="match status" value="1"/>
</dbReference>
<organism evidence="4 5">
    <name type="scientific">Klebsormidium nitens</name>
    <name type="common">Green alga</name>
    <name type="synonym">Ulothrix nitens</name>
    <dbReference type="NCBI Taxonomy" id="105231"/>
    <lineage>
        <taxon>Eukaryota</taxon>
        <taxon>Viridiplantae</taxon>
        <taxon>Streptophyta</taxon>
        <taxon>Klebsormidiophyceae</taxon>
        <taxon>Klebsormidiales</taxon>
        <taxon>Klebsormidiaceae</taxon>
        <taxon>Klebsormidium</taxon>
    </lineage>
</organism>
<dbReference type="AlphaFoldDB" id="A0A1Y1HX47"/>
<keyword evidence="1" id="KW-1015">Disulfide bond</keyword>
<dbReference type="Proteomes" id="UP000054558">
    <property type="component" value="Unassembled WGS sequence"/>
</dbReference>
<evidence type="ECO:0000313" key="4">
    <source>
        <dbReference type="EMBL" id="GAQ82352.1"/>
    </source>
</evidence>
<sequence length="112" mass="12482">MSAGGQFGGARGLKPQPPEKGVFPLDHFGECKQHMAAYMACLKEHGSQSEPCRELSKTYLQCRMERNLMAKQDLEELGFREGSNEREQPTSSTETDEKKRTGFIGGLSSVKR</sequence>
<protein>
    <recommendedName>
        <fullName evidence="3">CHCH domain-containing protein</fullName>
    </recommendedName>
</protein>
<reference evidence="4 5" key="1">
    <citation type="journal article" date="2014" name="Nat. Commun.">
        <title>Klebsormidium flaccidum genome reveals primary factors for plant terrestrial adaptation.</title>
        <authorList>
            <person name="Hori K."/>
            <person name="Maruyama F."/>
            <person name="Fujisawa T."/>
            <person name="Togashi T."/>
            <person name="Yamamoto N."/>
            <person name="Seo M."/>
            <person name="Sato S."/>
            <person name="Yamada T."/>
            <person name="Mori H."/>
            <person name="Tajima N."/>
            <person name="Moriyama T."/>
            <person name="Ikeuchi M."/>
            <person name="Watanabe M."/>
            <person name="Wada H."/>
            <person name="Kobayashi K."/>
            <person name="Saito M."/>
            <person name="Masuda T."/>
            <person name="Sasaki-Sekimoto Y."/>
            <person name="Mashiguchi K."/>
            <person name="Awai K."/>
            <person name="Shimojima M."/>
            <person name="Masuda S."/>
            <person name="Iwai M."/>
            <person name="Nobusawa T."/>
            <person name="Narise T."/>
            <person name="Kondo S."/>
            <person name="Saito H."/>
            <person name="Sato R."/>
            <person name="Murakawa M."/>
            <person name="Ihara Y."/>
            <person name="Oshima-Yamada Y."/>
            <person name="Ohtaka K."/>
            <person name="Satoh M."/>
            <person name="Sonobe K."/>
            <person name="Ishii M."/>
            <person name="Ohtani R."/>
            <person name="Kanamori-Sato M."/>
            <person name="Honoki R."/>
            <person name="Miyazaki D."/>
            <person name="Mochizuki H."/>
            <person name="Umetsu J."/>
            <person name="Higashi K."/>
            <person name="Shibata D."/>
            <person name="Kamiya Y."/>
            <person name="Sato N."/>
            <person name="Nakamura Y."/>
            <person name="Tabata S."/>
            <person name="Ida S."/>
            <person name="Kurokawa K."/>
            <person name="Ohta H."/>
        </authorList>
    </citation>
    <scope>NUCLEOTIDE SEQUENCE [LARGE SCALE GENOMIC DNA]</scope>
    <source>
        <strain evidence="4 5">NIES-2285</strain>
    </source>
</reference>
<dbReference type="PANTHER" id="PTHR47565">
    <property type="entry name" value="CYTOCHROME C OXIDASE 19-1"/>
    <property type="match status" value="1"/>
</dbReference>
<gene>
    <name evidence="4" type="ORF">KFL_001090010</name>
</gene>
<evidence type="ECO:0000256" key="1">
    <source>
        <dbReference type="ARBA" id="ARBA00023157"/>
    </source>
</evidence>
<feature type="compositionally biased region" description="Basic and acidic residues" evidence="2">
    <location>
        <begin position="73"/>
        <end position="88"/>
    </location>
</feature>
<dbReference type="OrthoDB" id="268594at2759"/>
<proteinExistence type="predicted"/>
<dbReference type="GO" id="GO:0016531">
    <property type="term" value="F:copper chaperone activity"/>
    <property type="evidence" value="ECO:0000318"/>
    <property type="project" value="GO_Central"/>
</dbReference>
<dbReference type="GO" id="GO:0005743">
    <property type="term" value="C:mitochondrial inner membrane"/>
    <property type="evidence" value="ECO:0000318"/>
    <property type="project" value="GO_Central"/>
</dbReference>
<dbReference type="InterPro" id="IPR009069">
    <property type="entry name" value="Cys_alpha_HP_mot_SF"/>
</dbReference>
<dbReference type="InterPro" id="IPR010625">
    <property type="entry name" value="CHCH"/>
</dbReference>
<feature type="compositionally biased region" description="Gly residues" evidence="2">
    <location>
        <begin position="1"/>
        <end position="11"/>
    </location>
</feature>
<dbReference type="STRING" id="105231.A0A1Y1HX47"/>
<name>A0A1Y1HX47_KLENI</name>
<evidence type="ECO:0000313" key="5">
    <source>
        <dbReference type="Proteomes" id="UP000054558"/>
    </source>
</evidence>
<feature type="domain" description="CHCH" evidence="3">
    <location>
        <begin position="31"/>
        <end position="65"/>
    </location>
</feature>